<organism evidence="1 2">
    <name type="scientific">Coleofasciculus chthonoplastes PCC 7420</name>
    <dbReference type="NCBI Taxonomy" id="118168"/>
    <lineage>
        <taxon>Bacteria</taxon>
        <taxon>Bacillati</taxon>
        <taxon>Cyanobacteriota</taxon>
        <taxon>Cyanophyceae</taxon>
        <taxon>Coleofasciculales</taxon>
        <taxon>Coleofasciculaceae</taxon>
        <taxon>Coleofasciculus</taxon>
    </lineage>
</organism>
<keyword evidence="2" id="KW-1185">Reference proteome</keyword>
<dbReference type="EMBL" id="DS989851">
    <property type="protein sequence ID" value="EDX74966.1"/>
    <property type="molecule type" value="Genomic_DNA"/>
</dbReference>
<evidence type="ECO:0000313" key="2">
    <source>
        <dbReference type="Proteomes" id="UP000003835"/>
    </source>
</evidence>
<accession>B4VT40</accession>
<dbReference type="RefSeq" id="WP_006101786.1">
    <property type="nucleotide sequence ID" value="NZ_DS989851.1"/>
</dbReference>
<reference evidence="1 2" key="1">
    <citation type="submission" date="2008-07" db="EMBL/GenBank/DDBJ databases">
        <authorList>
            <person name="Tandeau de Marsac N."/>
            <person name="Ferriera S."/>
            <person name="Johnson J."/>
            <person name="Kravitz S."/>
            <person name="Beeson K."/>
            <person name="Sutton G."/>
            <person name="Rogers Y.-H."/>
            <person name="Friedman R."/>
            <person name="Frazier M."/>
            <person name="Venter J.C."/>
        </authorList>
    </citation>
    <scope>NUCLEOTIDE SEQUENCE [LARGE SCALE GENOMIC DNA]</scope>
    <source>
        <strain evidence="1 2">PCC 7420</strain>
    </source>
</reference>
<gene>
    <name evidence="1" type="ORF">MC7420_840</name>
</gene>
<dbReference type="AlphaFoldDB" id="B4VT40"/>
<proteinExistence type="predicted"/>
<sequence length="65" mass="7242">MNNESANVRPSVNVEPCAILSITTRKTGAEQEKELIHDQTLYPKYWSTDFAKGSGKGSVQVFLKQ</sequence>
<name>B4VT40_9CYAN</name>
<protein>
    <submittedName>
        <fullName evidence="1">Uncharacterized protein</fullName>
    </submittedName>
</protein>
<dbReference type="Proteomes" id="UP000003835">
    <property type="component" value="Unassembled WGS sequence"/>
</dbReference>
<evidence type="ECO:0000313" key="1">
    <source>
        <dbReference type="EMBL" id="EDX74966.1"/>
    </source>
</evidence>
<dbReference type="HOGENOM" id="CLU_2842217_0_0_3"/>